<gene>
    <name evidence="1" type="ORF">N7469_002182</name>
</gene>
<dbReference type="EMBL" id="JAPQKT010000002">
    <property type="protein sequence ID" value="KAJ5240591.1"/>
    <property type="molecule type" value="Genomic_DNA"/>
</dbReference>
<organism evidence="1 2">
    <name type="scientific">Penicillium citrinum</name>
    <dbReference type="NCBI Taxonomy" id="5077"/>
    <lineage>
        <taxon>Eukaryota</taxon>
        <taxon>Fungi</taxon>
        <taxon>Dikarya</taxon>
        <taxon>Ascomycota</taxon>
        <taxon>Pezizomycotina</taxon>
        <taxon>Eurotiomycetes</taxon>
        <taxon>Eurotiomycetidae</taxon>
        <taxon>Eurotiales</taxon>
        <taxon>Aspergillaceae</taxon>
        <taxon>Penicillium</taxon>
    </lineage>
</organism>
<keyword evidence="2" id="KW-1185">Reference proteome</keyword>
<dbReference type="RefSeq" id="XP_056503596.1">
    <property type="nucleotide sequence ID" value="XM_056641102.1"/>
</dbReference>
<accession>A0A9W9TTB5</accession>
<dbReference type="OrthoDB" id="4464480at2759"/>
<dbReference type="Proteomes" id="UP001147733">
    <property type="component" value="Unassembled WGS sequence"/>
</dbReference>
<protein>
    <recommendedName>
        <fullName evidence="3">F-box domain-containing protein</fullName>
    </recommendedName>
</protein>
<evidence type="ECO:0008006" key="3">
    <source>
        <dbReference type="Google" id="ProtNLM"/>
    </source>
</evidence>
<reference evidence="1" key="1">
    <citation type="submission" date="2022-11" db="EMBL/GenBank/DDBJ databases">
        <authorList>
            <person name="Petersen C."/>
        </authorList>
    </citation>
    <scope>NUCLEOTIDE SEQUENCE</scope>
    <source>
        <strain evidence="1">IBT 23319</strain>
    </source>
</reference>
<dbReference type="GeneID" id="81380269"/>
<evidence type="ECO:0000313" key="1">
    <source>
        <dbReference type="EMBL" id="KAJ5240591.1"/>
    </source>
</evidence>
<comment type="caution">
    <text evidence="1">The sequence shown here is derived from an EMBL/GenBank/DDBJ whole genome shotgun (WGS) entry which is preliminary data.</text>
</comment>
<name>A0A9W9TTB5_PENCI</name>
<proteinExistence type="predicted"/>
<dbReference type="AlphaFoldDB" id="A0A9W9TTB5"/>
<reference evidence="1" key="2">
    <citation type="journal article" date="2023" name="IMA Fungus">
        <title>Comparative genomic study of the Penicillium genus elucidates a diverse pangenome and 15 lateral gene transfer events.</title>
        <authorList>
            <person name="Petersen C."/>
            <person name="Sorensen T."/>
            <person name="Nielsen M.R."/>
            <person name="Sondergaard T.E."/>
            <person name="Sorensen J.L."/>
            <person name="Fitzpatrick D.A."/>
            <person name="Frisvad J.C."/>
            <person name="Nielsen K.L."/>
        </authorList>
    </citation>
    <scope>NUCLEOTIDE SEQUENCE</scope>
    <source>
        <strain evidence="1">IBT 23319</strain>
    </source>
</reference>
<evidence type="ECO:0000313" key="2">
    <source>
        <dbReference type="Proteomes" id="UP001147733"/>
    </source>
</evidence>
<sequence>MPRLPREILDMIIDFVKPDPFRAKAMANSMCFIEDSPTNLLWRSMFKDERWFEKATELEAEPVLIGASLGDIIASQRRKTKPAYIILHANDNSGDLFRDGIEFLRQSLRSDHRYDREHHEVIFPAMGWWNASGEKIKLPKIVLNVRDIVLSNPFLYLEAKRARRLIANGDHQTSFCFLRGPKIQSLKSCDTIGIGGAISSKDGLTPVCTLNLQGTIKTWQVTIHDPTREDFHPVFERGKYGVLTFLIIGWEYY</sequence>